<dbReference type="Proteomes" id="UP000499080">
    <property type="component" value="Unassembled WGS sequence"/>
</dbReference>
<accession>A0A4Y2P0Z2</accession>
<evidence type="ECO:0000313" key="2">
    <source>
        <dbReference type="EMBL" id="GBN44689.1"/>
    </source>
</evidence>
<sequence length="98" mass="10936">MHSDRLGNTPQCIQEMIKKRQLEEELETLEDRLLTIGICPLMDCQKLHAALTNTMDTDKQTGELKAHVNLLKVMPSQVFLRIGAGPFGARSSVKSTIT</sequence>
<keyword evidence="3" id="KW-1185">Reference proteome</keyword>
<organism evidence="2 3">
    <name type="scientific">Araneus ventricosus</name>
    <name type="common">Orbweaver spider</name>
    <name type="synonym">Epeira ventricosa</name>
    <dbReference type="NCBI Taxonomy" id="182803"/>
    <lineage>
        <taxon>Eukaryota</taxon>
        <taxon>Metazoa</taxon>
        <taxon>Ecdysozoa</taxon>
        <taxon>Arthropoda</taxon>
        <taxon>Chelicerata</taxon>
        <taxon>Arachnida</taxon>
        <taxon>Araneae</taxon>
        <taxon>Araneomorphae</taxon>
        <taxon>Entelegynae</taxon>
        <taxon>Araneoidea</taxon>
        <taxon>Araneidae</taxon>
        <taxon>Araneus</taxon>
    </lineage>
</organism>
<reference evidence="2 3" key="1">
    <citation type="journal article" date="2019" name="Sci. Rep.">
        <title>Orb-weaving spider Araneus ventricosus genome elucidates the spidroin gene catalogue.</title>
        <authorList>
            <person name="Kono N."/>
            <person name="Nakamura H."/>
            <person name="Ohtoshi R."/>
            <person name="Moran D.A.P."/>
            <person name="Shinohara A."/>
            <person name="Yoshida Y."/>
            <person name="Fujiwara M."/>
            <person name="Mori M."/>
            <person name="Tomita M."/>
            <person name="Arakawa K."/>
        </authorList>
    </citation>
    <scope>NUCLEOTIDE SEQUENCE [LARGE SCALE GENOMIC DNA]</scope>
</reference>
<proteinExistence type="predicted"/>
<evidence type="ECO:0000313" key="3">
    <source>
        <dbReference type="Proteomes" id="UP000499080"/>
    </source>
</evidence>
<dbReference type="EMBL" id="BGPR01010181">
    <property type="protein sequence ID" value="GBN44689.1"/>
    <property type="molecule type" value="Genomic_DNA"/>
</dbReference>
<comment type="caution">
    <text evidence="2">The sequence shown here is derived from an EMBL/GenBank/DDBJ whole genome shotgun (WGS) entry which is preliminary data.</text>
</comment>
<gene>
    <name evidence="2" type="ORF">AVEN_47708_1</name>
    <name evidence="1" type="ORF">AVEN_98741_1</name>
</gene>
<evidence type="ECO:0000313" key="1">
    <source>
        <dbReference type="EMBL" id="GBN44678.1"/>
    </source>
</evidence>
<name>A0A4Y2P0Z2_ARAVE</name>
<protein>
    <submittedName>
        <fullName evidence="2">Uncharacterized protein</fullName>
    </submittedName>
</protein>
<dbReference type="AlphaFoldDB" id="A0A4Y2P0Z2"/>
<dbReference type="EMBL" id="BGPR01010179">
    <property type="protein sequence ID" value="GBN44678.1"/>
    <property type="molecule type" value="Genomic_DNA"/>
</dbReference>